<feature type="compositionally biased region" description="Basic residues" evidence="1">
    <location>
        <begin position="490"/>
        <end position="499"/>
    </location>
</feature>
<comment type="caution">
    <text evidence="2">The sequence shown here is derived from an EMBL/GenBank/DDBJ whole genome shotgun (WGS) entry which is preliminary data.</text>
</comment>
<sequence length="762" mass="86284">MLRGGGLCLAGPGDPALKVSPRIRALQDRLMDSLPSDGAWECLSPAQRDAILSLHRSRYLAIDDSSEPGEGGLRKPLRSHAAFARFSRSRSYDDRLESETDDSGVRGSGATSHNSLEEDSSDTGLKRGPGRLTKVLEGPVGKCIPESQHERGSRKGEAKGLGKVNKIIAKQIAKASVPSNVTLDCRNVQGEKRRRSRVDVDGPFRNLEAIRERDPEGIVPQLIRSRPGPSRRAPLADCDAQLHNLKETHLHALREVKESGSSEEYDSGVNLKHEDSTDEYMKDQQNRGCEMPPNGESDRSPRSDLSPSPTSPIRHPDDLNARKPAAEQDSFAGWDHSIERGGNRGRSRDARAVRAPVESRKKAAQSTKLNSAFDYRTCLNQDQPGRYSSSWNNIILSRKVPIKHAAAPARESRFTKNTAAGGGGSGNLASKAAAAANNRKPEALSWMVMEQNRIPDRPVSRKYLRSKSLDRKYMENDSTDEDSDFETRRRTERVRRHQRASQEWEVGRGRLPQDRARQRGPVKAKSAWDLSGPETNHQDDFDEFENVGFRTRSDFRSRWESEDRHRKVSDHSQVGRGGAGNRRSCDFEADFARQDMDMICNDKLDFDRKRWYRRSCDLDLDYELHHGHQRREELLEGEWVRRAQEHYPVPLEPELLTGPAKRGGARYTEQQMMQLQSQGQGRGRGRCEEVMAGDAFLLDMEGGRRMRQEDLHEEETGRRTRLEDYYRSRTSLGHRGPDKRPRSRTPHLLRGKLRLLKSILFF</sequence>
<feature type="compositionally biased region" description="Basic and acidic residues" evidence="1">
    <location>
        <begin position="500"/>
        <end position="517"/>
    </location>
</feature>
<feature type="region of interest" description="Disordered" evidence="1">
    <location>
        <begin position="406"/>
        <end position="436"/>
    </location>
</feature>
<feature type="region of interest" description="Disordered" evidence="1">
    <location>
        <begin position="256"/>
        <end position="365"/>
    </location>
</feature>
<feature type="compositionally biased region" description="Basic and acidic residues" evidence="1">
    <location>
        <begin position="271"/>
        <end position="285"/>
    </location>
</feature>
<name>A0A8J8WKU9_CHIOP</name>
<protein>
    <submittedName>
        <fullName evidence="2">Uncharacterized protein</fullName>
    </submittedName>
</protein>
<feature type="compositionally biased region" description="Basic and acidic residues" evidence="1">
    <location>
        <begin position="706"/>
        <end position="727"/>
    </location>
</feature>
<feature type="compositionally biased region" description="Low complexity" evidence="1">
    <location>
        <begin position="427"/>
        <end position="436"/>
    </location>
</feature>
<dbReference type="Proteomes" id="UP000770661">
    <property type="component" value="Unassembled WGS sequence"/>
</dbReference>
<feature type="region of interest" description="Disordered" evidence="1">
    <location>
        <begin position="92"/>
        <end position="137"/>
    </location>
</feature>
<proteinExistence type="predicted"/>
<evidence type="ECO:0000256" key="1">
    <source>
        <dbReference type="SAM" id="MobiDB-lite"/>
    </source>
</evidence>
<dbReference type="OrthoDB" id="5969782at2759"/>
<accession>A0A8J8WKU9</accession>
<organism evidence="2 3">
    <name type="scientific">Chionoecetes opilio</name>
    <name type="common">Atlantic snow crab</name>
    <name type="synonym">Cancer opilio</name>
    <dbReference type="NCBI Taxonomy" id="41210"/>
    <lineage>
        <taxon>Eukaryota</taxon>
        <taxon>Metazoa</taxon>
        <taxon>Ecdysozoa</taxon>
        <taxon>Arthropoda</taxon>
        <taxon>Crustacea</taxon>
        <taxon>Multicrustacea</taxon>
        <taxon>Malacostraca</taxon>
        <taxon>Eumalacostraca</taxon>
        <taxon>Eucarida</taxon>
        <taxon>Decapoda</taxon>
        <taxon>Pleocyemata</taxon>
        <taxon>Brachyura</taxon>
        <taxon>Eubrachyura</taxon>
        <taxon>Majoidea</taxon>
        <taxon>Majidae</taxon>
        <taxon>Chionoecetes</taxon>
    </lineage>
</organism>
<feature type="region of interest" description="Disordered" evidence="1">
    <location>
        <begin position="706"/>
        <end position="747"/>
    </location>
</feature>
<dbReference type="EMBL" id="JACEEZ010026241">
    <property type="protein sequence ID" value="KAG0693867.1"/>
    <property type="molecule type" value="Genomic_DNA"/>
</dbReference>
<feature type="region of interest" description="Disordered" evidence="1">
    <location>
        <begin position="561"/>
        <end position="583"/>
    </location>
</feature>
<feature type="compositionally biased region" description="Basic and acidic residues" evidence="1">
    <location>
        <begin position="314"/>
        <end position="326"/>
    </location>
</feature>
<keyword evidence="3" id="KW-1185">Reference proteome</keyword>
<feature type="region of interest" description="Disordered" evidence="1">
    <location>
        <begin position="474"/>
        <end position="541"/>
    </location>
</feature>
<feature type="compositionally biased region" description="Low complexity" evidence="1">
    <location>
        <begin position="303"/>
        <end position="312"/>
    </location>
</feature>
<reference evidence="2" key="1">
    <citation type="submission" date="2020-07" db="EMBL/GenBank/DDBJ databases">
        <title>The High-quality genome of the commercially important snow crab, Chionoecetes opilio.</title>
        <authorList>
            <person name="Jeong J.-H."/>
            <person name="Ryu S."/>
        </authorList>
    </citation>
    <scope>NUCLEOTIDE SEQUENCE</scope>
    <source>
        <strain evidence="2">MADBK_172401_WGS</strain>
        <tissue evidence="2">Digestive gland</tissue>
    </source>
</reference>
<dbReference type="AlphaFoldDB" id="A0A8J8WKU9"/>
<evidence type="ECO:0000313" key="2">
    <source>
        <dbReference type="EMBL" id="KAG0693867.1"/>
    </source>
</evidence>
<feature type="compositionally biased region" description="Basic and acidic residues" evidence="1">
    <location>
        <begin position="336"/>
        <end position="361"/>
    </location>
</feature>
<gene>
    <name evidence="2" type="ORF">GWK47_027343</name>
</gene>
<evidence type="ECO:0000313" key="3">
    <source>
        <dbReference type="Proteomes" id="UP000770661"/>
    </source>
</evidence>